<evidence type="ECO:0000313" key="2">
    <source>
        <dbReference type="EMBL" id="SUX41647.1"/>
    </source>
</evidence>
<name>A0A381F574_9FLAO</name>
<evidence type="ECO:0000313" key="1">
    <source>
        <dbReference type="EMBL" id="SIR13252.1"/>
    </source>
</evidence>
<reference evidence="2 4" key="2">
    <citation type="submission" date="2018-06" db="EMBL/GenBank/DDBJ databases">
        <authorList>
            <consortium name="Pathogen Informatics"/>
            <person name="Doyle S."/>
        </authorList>
    </citation>
    <scope>NUCLEOTIDE SEQUENCE [LARGE SCALE GENOMIC DNA]</scope>
    <source>
        <strain evidence="2 4">NCTC13560</strain>
    </source>
</reference>
<dbReference type="Proteomes" id="UP000185725">
    <property type="component" value="Unassembled WGS sequence"/>
</dbReference>
<reference evidence="1 3" key="1">
    <citation type="submission" date="2017-01" db="EMBL/GenBank/DDBJ databases">
        <authorList>
            <person name="Varghese N."/>
            <person name="Submissions S."/>
        </authorList>
    </citation>
    <scope>NUCLEOTIDE SEQUENCE [LARGE SCALE GENOMIC DNA]</scope>
    <source>
        <strain evidence="1 3">ATCC 27950</strain>
    </source>
</reference>
<sequence>MVLKMKWWAMKKTGISSGLLLFLINLVKVIFTLNINLDKVLVIFSPLLAQASRLCPLLTKGTSKMLALAWCF</sequence>
<evidence type="ECO:0000313" key="3">
    <source>
        <dbReference type="Proteomes" id="UP000185725"/>
    </source>
</evidence>
<dbReference type="EMBL" id="UFVS01000001">
    <property type="protein sequence ID" value="SUX41647.1"/>
    <property type="molecule type" value="Genomic_DNA"/>
</dbReference>
<evidence type="ECO:0000313" key="4">
    <source>
        <dbReference type="Proteomes" id="UP000255231"/>
    </source>
</evidence>
<dbReference type="EMBL" id="FTMF01000013">
    <property type="protein sequence ID" value="SIR13252.1"/>
    <property type="molecule type" value="Genomic_DNA"/>
</dbReference>
<organism evidence="2 4">
    <name type="scientific">Chryseobacterium indoltheticum</name>
    <dbReference type="NCBI Taxonomy" id="254"/>
    <lineage>
        <taxon>Bacteria</taxon>
        <taxon>Pseudomonadati</taxon>
        <taxon>Bacteroidota</taxon>
        <taxon>Flavobacteriia</taxon>
        <taxon>Flavobacteriales</taxon>
        <taxon>Weeksellaceae</taxon>
        <taxon>Chryseobacterium group</taxon>
        <taxon>Chryseobacterium</taxon>
    </lineage>
</organism>
<proteinExistence type="predicted"/>
<dbReference type="KEGG" id="cil:EG358_15940"/>
<accession>A0A381F574</accession>
<gene>
    <name evidence="2" type="ORF">NCTC13560_00447</name>
    <name evidence="1" type="ORF">SAMN05421682_1138</name>
</gene>
<protein>
    <submittedName>
        <fullName evidence="2">Uncharacterized protein</fullName>
    </submittedName>
</protein>
<dbReference type="Proteomes" id="UP000255231">
    <property type="component" value="Unassembled WGS sequence"/>
</dbReference>
<dbReference type="AlphaFoldDB" id="A0A381F574"/>
<keyword evidence="3" id="KW-1185">Reference proteome</keyword>